<dbReference type="InterPro" id="IPR023801">
    <property type="entry name" value="His_deacetylse_dom"/>
</dbReference>
<dbReference type="OrthoDB" id="9808367at2"/>
<evidence type="ECO:0000313" key="3">
    <source>
        <dbReference type="EMBL" id="RXK56871.1"/>
    </source>
</evidence>
<evidence type="ECO:0000259" key="2">
    <source>
        <dbReference type="Pfam" id="PF00850"/>
    </source>
</evidence>
<keyword evidence="4" id="KW-1185">Reference proteome</keyword>
<dbReference type="PANTHER" id="PTHR10625">
    <property type="entry name" value="HISTONE DEACETYLASE HDAC1-RELATED"/>
    <property type="match status" value="1"/>
</dbReference>
<sequence length="270" mass="29223">MRPEQPARVLRSTAHLKATHPTWTWRVPSSAPEADVLRAHTPALLKRIGHGPDLDDDTPHFPGIREHALRASGAALEAAILARTGERVFSLMRPPGHHATRAQAMGFCYLNSIACAALAQAASGDRVAVWDFDAHHGNGTEDILRDQPNLFFASVHQYPGYPGTGTNSAGNIANFPVAPHTPRPQHLAALARSWEAVLAFKPDLILVSAGFDAYARDPITAMTLEAEDFAELGRWLRQAGRPAAAVLEGGYSEDLPQLIDAFLSAWENPT</sequence>
<dbReference type="InterPro" id="IPR037138">
    <property type="entry name" value="His_deacetylse_dom_sf"/>
</dbReference>
<dbReference type="GO" id="GO:0040029">
    <property type="term" value="P:epigenetic regulation of gene expression"/>
    <property type="evidence" value="ECO:0007669"/>
    <property type="project" value="TreeGrafter"/>
</dbReference>
<dbReference type="CDD" id="cd09992">
    <property type="entry name" value="HDAC_classII"/>
    <property type="match status" value="1"/>
</dbReference>
<dbReference type="PANTHER" id="PTHR10625:SF10">
    <property type="entry name" value="HISTONE DEACETYLASE HDAC1"/>
    <property type="match status" value="1"/>
</dbReference>
<reference evidence="3 4" key="1">
    <citation type="submission" date="2019-01" db="EMBL/GenBank/DDBJ databases">
        <title>Lacunisphaera sp. strain TWA-58.</title>
        <authorList>
            <person name="Chen W.-M."/>
        </authorList>
    </citation>
    <scope>NUCLEOTIDE SEQUENCE [LARGE SCALE GENOMIC DNA]</scope>
    <source>
        <strain evidence="3 4">TWA-58</strain>
    </source>
</reference>
<proteinExistence type="inferred from homology"/>
<dbReference type="SUPFAM" id="SSF52768">
    <property type="entry name" value="Arginase/deacetylase"/>
    <property type="match status" value="1"/>
</dbReference>
<comment type="caution">
    <text evidence="3">The sequence shown here is derived from an EMBL/GenBank/DDBJ whole genome shotgun (WGS) entry which is preliminary data.</text>
</comment>
<dbReference type="InterPro" id="IPR023696">
    <property type="entry name" value="Ureohydrolase_dom_sf"/>
</dbReference>
<dbReference type="Pfam" id="PF00850">
    <property type="entry name" value="Hist_deacetyl"/>
    <property type="match status" value="1"/>
</dbReference>
<protein>
    <submittedName>
        <fullName evidence="3">Histone deacetylase</fullName>
    </submittedName>
</protein>
<evidence type="ECO:0000256" key="1">
    <source>
        <dbReference type="ARBA" id="ARBA00005947"/>
    </source>
</evidence>
<organism evidence="3 4">
    <name type="scientific">Oleiharenicola lentus</name>
    <dbReference type="NCBI Taxonomy" id="2508720"/>
    <lineage>
        <taxon>Bacteria</taxon>
        <taxon>Pseudomonadati</taxon>
        <taxon>Verrucomicrobiota</taxon>
        <taxon>Opitutia</taxon>
        <taxon>Opitutales</taxon>
        <taxon>Opitutaceae</taxon>
        <taxon>Oleiharenicola</taxon>
    </lineage>
</organism>
<dbReference type="InterPro" id="IPR000286">
    <property type="entry name" value="HDACs"/>
</dbReference>
<evidence type="ECO:0000313" key="4">
    <source>
        <dbReference type="Proteomes" id="UP000290218"/>
    </source>
</evidence>
<gene>
    <name evidence="3" type="ORF">ESB00_00145</name>
</gene>
<dbReference type="Gene3D" id="3.40.800.20">
    <property type="entry name" value="Histone deacetylase domain"/>
    <property type="match status" value="1"/>
</dbReference>
<dbReference type="AlphaFoldDB" id="A0A4Q1CD28"/>
<dbReference type="EMBL" id="SDHX01000001">
    <property type="protein sequence ID" value="RXK56871.1"/>
    <property type="molecule type" value="Genomic_DNA"/>
</dbReference>
<dbReference type="GO" id="GO:0004407">
    <property type="term" value="F:histone deacetylase activity"/>
    <property type="evidence" value="ECO:0007669"/>
    <property type="project" value="TreeGrafter"/>
</dbReference>
<dbReference type="PRINTS" id="PR01270">
    <property type="entry name" value="HDASUPER"/>
</dbReference>
<feature type="domain" description="Histone deacetylase" evidence="2">
    <location>
        <begin position="3"/>
        <end position="255"/>
    </location>
</feature>
<accession>A0A4Q1CD28</accession>
<comment type="similarity">
    <text evidence="1">Belongs to the histone deacetylase family.</text>
</comment>
<name>A0A4Q1CD28_9BACT</name>
<dbReference type="Proteomes" id="UP000290218">
    <property type="component" value="Unassembled WGS sequence"/>
</dbReference>